<proteinExistence type="predicted"/>
<accession>A0AAD7KGM5</accession>
<organism evidence="1 2">
    <name type="scientific">Mycena maculata</name>
    <dbReference type="NCBI Taxonomy" id="230809"/>
    <lineage>
        <taxon>Eukaryota</taxon>
        <taxon>Fungi</taxon>
        <taxon>Dikarya</taxon>
        <taxon>Basidiomycota</taxon>
        <taxon>Agaricomycotina</taxon>
        <taxon>Agaricomycetes</taxon>
        <taxon>Agaricomycetidae</taxon>
        <taxon>Agaricales</taxon>
        <taxon>Marasmiineae</taxon>
        <taxon>Mycenaceae</taxon>
        <taxon>Mycena</taxon>
    </lineage>
</organism>
<name>A0AAD7KGM5_9AGAR</name>
<sequence length="285" mass="32451">MFPRLPPELEREIFELAIFLHLDTMPALLLVARRVYTWLKPLLYQVVALYTPADDPPPEDESVPMSTVFQGRLYTFFKLMESKPASFFHEHVLSTALVGSPWWGGCIMEASMFNISQKNWDSEIPAMAGNQVVRKLRGHCLRQIWSPIEQKPVQIMRQFIVQRRMSIYRIGGLHAFSSWGKLGKMAFKALRGGCSMAVHEQNWGWRPPRLRAQVIGVHAALQKMGQRSQRDLSRTARMPPLKIQPTAGWYMQCDKGSFASVVEEGSGNRSRSALGITVIEHTVNQ</sequence>
<gene>
    <name evidence="1" type="ORF">DFH07DRAFT_763788</name>
</gene>
<reference evidence="1" key="1">
    <citation type="submission" date="2023-03" db="EMBL/GenBank/DDBJ databases">
        <title>Massive genome expansion in bonnet fungi (Mycena s.s.) driven by repeated elements and novel gene families across ecological guilds.</title>
        <authorList>
            <consortium name="Lawrence Berkeley National Laboratory"/>
            <person name="Harder C.B."/>
            <person name="Miyauchi S."/>
            <person name="Viragh M."/>
            <person name="Kuo A."/>
            <person name="Thoen E."/>
            <person name="Andreopoulos B."/>
            <person name="Lu D."/>
            <person name="Skrede I."/>
            <person name="Drula E."/>
            <person name="Henrissat B."/>
            <person name="Morin E."/>
            <person name="Kohler A."/>
            <person name="Barry K."/>
            <person name="LaButti K."/>
            <person name="Morin E."/>
            <person name="Salamov A."/>
            <person name="Lipzen A."/>
            <person name="Mereny Z."/>
            <person name="Hegedus B."/>
            <person name="Baldrian P."/>
            <person name="Stursova M."/>
            <person name="Weitz H."/>
            <person name="Taylor A."/>
            <person name="Grigoriev I.V."/>
            <person name="Nagy L.G."/>
            <person name="Martin F."/>
            <person name="Kauserud H."/>
        </authorList>
    </citation>
    <scope>NUCLEOTIDE SEQUENCE</scope>
    <source>
        <strain evidence="1">CBHHK188m</strain>
    </source>
</reference>
<keyword evidence="2" id="KW-1185">Reference proteome</keyword>
<evidence type="ECO:0000313" key="1">
    <source>
        <dbReference type="EMBL" id="KAJ7785183.1"/>
    </source>
</evidence>
<dbReference type="EMBL" id="JARJLG010000001">
    <property type="protein sequence ID" value="KAJ7785183.1"/>
    <property type="molecule type" value="Genomic_DNA"/>
</dbReference>
<comment type="caution">
    <text evidence="1">The sequence shown here is derived from an EMBL/GenBank/DDBJ whole genome shotgun (WGS) entry which is preliminary data.</text>
</comment>
<protein>
    <submittedName>
        <fullName evidence="1">Uncharacterized protein</fullName>
    </submittedName>
</protein>
<dbReference type="Proteomes" id="UP001215280">
    <property type="component" value="Unassembled WGS sequence"/>
</dbReference>
<dbReference type="AlphaFoldDB" id="A0AAD7KGM5"/>
<evidence type="ECO:0000313" key="2">
    <source>
        <dbReference type="Proteomes" id="UP001215280"/>
    </source>
</evidence>